<protein>
    <submittedName>
        <fullName evidence="2">Uncharacterized protein</fullName>
    </submittedName>
</protein>
<keyword evidence="1" id="KW-0175">Coiled coil</keyword>
<evidence type="ECO:0000313" key="3">
    <source>
        <dbReference type="Proteomes" id="UP000007490"/>
    </source>
</evidence>
<name>F0TAZ6_METLA</name>
<reference evidence="3" key="1">
    <citation type="submission" date="2011-02" db="EMBL/GenBank/DDBJ databases">
        <title>Complete sequence of Methanobacterium sp. AL-21.</title>
        <authorList>
            <consortium name="US DOE Joint Genome Institute"/>
            <person name="Lucas S."/>
            <person name="Copeland A."/>
            <person name="Lapidus A."/>
            <person name="Cheng J.-F."/>
            <person name="Goodwin L."/>
            <person name="Pitluck S."/>
            <person name="Chertkov O."/>
            <person name="Detter J.C."/>
            <person name="Han C."/>
            <person name="Tapia R."/>
            <person name="Land M."/>
            <person name="Hauser L."/>
            <person name="Kyrpides N."/>
            <person name="Ivanova N."/>
            <person name="Mikhailova N."/>
            <person name="Pagani I."/>
            <person name="Cadillo-Quiroz H."/>
            <person name="Imachi H."/>
            <person name="Zinder S."/>
            <person name="Liu W."/>
            <person name="Woyke T."/>
        </authorList>
    </citation>
    <scope>NUCLEOTIDE SEQUENCE [LARGE SCALE GENOMIC DNA]</scope>
    <source>
        <strain evidence="3">AL-21</strain>
    </source>
</reference>
<reference evidence="2 3" key="2">
    <citation type="journal article" date="2014" name="Int. J. Syst. Evol. Microbiol.">
        <title>Methanobacterium paludis sp. nov. and a novel strain of Methanobacterium lacus isolated from northern peatlands.</title>
        <authorList>
            <person name="Cadillo-Quiroz H."/>
            <person name="Brauer S.L."/>
            <person name="Goodson N."/>
            <person name="Yavitt J.B."/>
            <person name="Zinder S.H."/>
        </authorList>
    </citation>
    <scope>NUCLEOTIDE SEQUENCE [LARGE SCALE GENOMIC DNA]</scope>
    <source>
        <strain evidence="2 3">AL-21</strain>
    </source>
</reference>
<accession>F0TAZ6</accession>
<dbReference type="GeneID" id="10278380"/>
<dbReference type="EMBL" id="CP002551">
    <property type="protein sequence ID" value="ADZ10142.1"/>
    <property type="molecule type" value="Genomic_DNA"/>
</dbReference>
<dbReference type="Proteomes" id="UP000007490">
    <property type="component" value="Chromosome"/>
</dbReference>
<feature type="coiled-coil region" evidence="1">
    <location>
        <begin position="3"/>
        <end position="30"/>
    </location>
</feature>
<dbReference type="KEGG" id="mel:Metbo_1922"/>
<dbReference type="RefSeq" id="WP_013645493.1">
    <property type="nucleotide sequence ID" value="NC_015216.1"/>
</dbReference>
<proteinExistence type="predicted"/>
<evidence type="ECO:0000256" key="1">
    <source>
        <dbReference type="SAM" id="Coils"/>
    </source>
</evidence>
<dbReference type="eggNOG" id="arCOG14012">
    <property type="taxonomic scope" value="Archaea"/>
</dbReference>
<organism evidence="2 3">
    <name type="scientific">Methanobacterium lacus (strain AL-21)</name>
    <dbReference type="NCBI Taxonomy" id="877455"/>
    <lineage>
        <taxon>Archaea</taxon>
        <taxon>Methanobacteriati</taxon>
        <taxon>Methanobacteriota</taxon>
        <taxon>Methanomada group</taxon>
        <taxon>Methanobacteria</taxon>
        <taxon>Methanobacteriales</taxon>
        <taxon>Methanobacteriaceae</taxon>
        <taxon>Methanobacterium</taxon>
    </lineage>
</organism>
<sequence length="138" mass="16494">MELKTLESERNKYLIMVSQEEKKIEEFESETSDEDVCKSINKCNQELEKIGVQVSDLNIKISEKTVTLEELQSERDELVKKSLMMLHSSLKKEHQRADKEHARYVELYTKERAKKHEIERKMMNLKMMVYHNYGLRLV</sequence>
<evidence type="ECO:0000313" key="2">
    <source>
        <dbReference type="EMBL" id="ADZ10142.1"/>
    </source>
</evidence>
<feature type="coiled-coil region" evidence="1">
    <location>
        <begin position="54"/>
        <end position="81"/>
    </location>
</feature>
<dbReference type="HOGENOM" id="CLU_1850649_0_0_2"/>
<dbReference type="AlphaFoldDB" id="F0TAZ6"/>
<dbReference type="OrthoDB" id="382405at2157"/>
<gene>
    <name evidence="2" type="ordered locus">Metbo_1922</name>
</gene>
<keyword evidence="3" id="KW-1185">Reference proteome</keyword>